<dbReference type="InterPro" id="IPR015815">
    <property type="entry name" value="HIBADH-related"/>
</dbReference>
<evidence type="ECO:0000256" key="3">
    <source>
        <dbReference type="PIRSR" id="PIRSR000103-1"/>
    </source>
</evidence>
<evidence type="ECO:0000259" key="4">
    <source>
        <dbReference type="Pfam" id="PF03446"/>
    </source>
</evidence>
<name>A0A841FSI0_9ACTN</name>
<evidence type="ECO:0000313" key="5">
    <source>
        <dbReference type="EMBL" id="MBB6034930.1"/>
    </source>
</evidence>
<dbReference type="SUPFAM" id="SSF51735">
    <property type="entry name" value="NAD(P)-binding Rossmann-fold domains"/>
    <property type="match status" value="1"/>
</dbReference>
<dbReference type="PIRSF" id="PIRSF000103">
    <property type="entry name" value="HIBADH"/>
    <property type="match status" value="1"/>
</dbReference>
<feature type="active site" evidence="3">
    <location>
        <position position="161"/>
    </location>
</feature>
<dbReference type="Proteomes" id="UP000548476">
    <property type="component" value="Unassembled WGS sequence"/>
</dbReference>
<evidence type="ECO:0000256" key="2">
    <source>
        <dbReference type="ARBA" id="ARBA00023002"/>
    </source>
</evidence>
<evidence type="ECO:0000313" key="6">
    <source>
        <dbReference type="Proteomes" id="UP000548476"/>
    </source>
</evidence>
<dbReference type="AlphaFoldDB" id="A0A841FSI0"/>
<dbReference type="InterPro" id="IPR008927">
    <property type="entry name" value="6-PGluconate_DH-like_C_sf"/>
</dbReference>
<reference evidence="5 6" key="1">
    <citation type="submission" date="2020-08" db="EMBL/GenBank/DDBJ databases">
        <title>Genomic Encyclopedia of Type Strains, Phase IV (KMG-IV): sequencing the most valuable type-strain genomes for metagenomic binning, comparative biology and taxonomic classification.</title>
        <authorList>
            <person name="Goeker M."/>
        </authorList>
    </citation>
    <scope>NUCLEOTIDE SEQUENCE [LARGE SCALE GENOMIC DNA]</scope>
    <source>
        <strain evidence="5 6">YIM 65646</strain>
    </source>
</reference>
<comment type="similarity">
    <text evidence="1">Belongs to the HIBADH-related family.</text>
</comment>
<dbReference type="InterPro" id="IPR006115">
    <property type="entry name" value="6PGDH_NADP-bd"/>
</dbReference>
<comment type="caution">
    <text evidence="5">The sequence shown here is derived from an EMBL/GenBank/DDBJ whole genome shotgun (WGS) entry which is preliminary data.</text>
</comment>
<organism evidence="5 6">
    <name type="scientific">Phytomonospora endophytica</name>
    <dbReference type="NCBI Taxonomy" id="714109"/>
    <lineage>
        <taxon>Bacteria</taxon>
        <taxon>Bacillati</taxon>
        <taxon>Actinomycetota</taxon>
        <taxon>Actinomycetes</taxon>
        <taxon>Micromonosporales</taxon>
        <taxon>Micromonosporaceae</taxon>
        <taxon>Phytomonospora</taxon>
    </lineage>
</organism>
<proteinExistence type="inferred from homology"/>
<feature type="domain" description="6-phosphogluconate dehydrogenase NADP-binding" evidence="4">
    <location>
        <begin position="3"/>
        <end position="136"/>
    </location>
</feature>
<protein>
    <submittedName>
        <fullName evidence="5">3-hydroxyisobutyrate dehydrogenase</fullName>
        <ecNumber evidence="5">1.1.1.31</ecNumber>
    </submittedName>
</protein>
<accession>A0A841FSI0</accession>
<dbReference type="GO" id="GO:0008442">
    <property type="term" value="F:3-hydroxyisobutyrate dehydrogenase activity"/>
    <property type="evidence" value="ECO:0007669"/>
    <property type="project" value="UniProtKB-EC"/>
</dbReference>
<evidence type="ECO:0000256" key="1">
    <source>
        <dbReference type="ARBA" id="ARBA00009080"/>
    </source>
</evidence>
<dbReference type="PANTHER" id="PTHR43580">
    <property type="entry name" value="OXIDOREDUCTASE GLYR1-RELATED"/>
    <property type="match status" value="1"/>
</dbReference>
<keyword evidence="2 5" id="KW-0560">Oxidoreductase</keyword>
<dbReference type="Gene3D" id="1.10.1040.10">
    <property type="entry name" value="N-(1-d-carboxylethyl)-l-norvaline Dehydrogenase, domain 2"/>
    <property type="match status" value="1"/>
</dbReference>
<dbReference type="EMBL" id="JACHGT010000005">
    <property type="protein sequence ID" value="MBB6034930.1"/>
    <property type="molecule type" value="Genomic_DNA"/>
</dbReference>
<dbReference type="Pfam" id="PF03446">
    <property type="entry name" value="NAD_binding_2"/>
    <property type="match status" value="1"/>
</dbReference>
<gene>
    <name evidence="5" type="ORF">HNR73_002784</name>
</gene>
<dbReference type="GO" id="GO:0050661">
    <property type="term" value="F:NADP binding"/>
    <property type="evidence" value="ECO:0007669"/>
    <property type="project" value="InterPro"/>
</dbReference>
<dbReference type="PANTHER" id="PTHR43580:SF2">
    <property type="entry name" value="CYTOKINE-LIKE NUCLEAR FACTOR N-PAC"/>
    <property type="match status" value="1"/>
</dbReference>
<dbReference type="InterPro" id="IPR051265">
    <property type="entry name" value="HIBADH-related_NP60_sf"/>
</dbReference>
<dbReference type="EC" id="1.1.1.31" evidence="5"/>
<keyword evidence="6" id="KW-1185">Reference proteome</keyword>
<dbReference type="InterPro" id="IPR013328">
    <property type="entry name" value="6PGD_dom2"/>
</dbReference>
<dbReference type="SUPFAM" id="SSF48179">
    <property type="entry name" value="6-phosphogluconate dehydrogenase C-terminal domain-like"/>
    <property type="match status" value="1"/>
</dbReference>
<dbReference type="Gene3D" id="3.40.50.720">
    <property type="entry name" value="NAD(P)-binding Rossmann-like Domain"/>
    <property type="match status" value="1"/>
</dbReference>
<dbReference type="InterPro" id="IPR036291">
    <property type="entry name" value="NAD(P)-bd_dom_sf"/>
</dbReference>
<sequence>MSRIAVLGLGRMGAAMTRRLLATGHQVTVWNRTAAKAEPLREAGASVAGTPARAVAEAEVVISMLSGPEALEAVMDEALAALPDGCALAEMSTVGPGAARALAARLPEGVTMVDAPVMGSVDKAETGTLTILVGGDGPPPVLAELGTVVHCGPIGSGAAMKLVVNAGMITAVTALAETLALADRLGLPADLVEKTLAAGPLAAVLTRARSTTAAFPIAHAAKDLALAEAATGAAYPVAEAVRAVLATTDGDADLGAVVAHVRTTTGSNT</sequence>